<gene>
    <name evidence="2" type="ORF">CPB83DRAFT_910707</name>
</gene>
<dbReference type="Proteomes" id="UP000807306">
    <property type="component" value="Unassembled WGS sequence"/>
</dbReference>
<feature type="compositionally biased region" description="Basic and acidic residues" evidence="1">
    <location>
        <begin position="517"/>
        <end position="527"/>
    </location>
</feature>
<organism evidence="2 3">
    <name type="scientific">Crepidotus variabilis</name>
    <dbReference type="NCBI Taxonomy" id="179855"/>
    <lineage>
        <taxon>Eukaryota</taxon>
        <taxon>Fungi</taxon>
        <taxon>Dikarya</taxon>
        <taxon>Basidiomycota</taxon>
        <taxon>Agaricomycotina</taxon>
        <taxon>Agaricomycetes</taxon>
        <taxon>Agaricomycetidae</taxon>
        <taxon>Agaricales</taxon>
        <taxon>Agaricineae</taxon>
        <taxon>Crepidotaceae</taxon>
        <taxon>Crepidotus</taxon>
    </lineage>
</organism>
<feature type="compositionally biased region" description="Acidic residues" evidence="1">
    <location>
        <begin position="501"/>
        <end position="516"/>
    </location>
</feature>
<feature type="compositionally biased region" description="Basic residues" evidence="1">
    <location>
        <begin position="536"/>
        <end position="553"/>
    </location>
</feature>
<dbReference type="EMBL" id="MU157919">
    <property type="protein sequence ID" value="KAF9523363.1"/>
    <property type="molecule type" value="Genomic_DNA"/>
</dbReference>
<feature type="region of interest" description="Disordered" evidence="1">
    <location>
        <begin position="484"/>
        <end position="581"/>
    </location>
</feature>
<feature type="compositionally biased region" description="Acidic residues" evidence="1">
    <location>
        <begin position="181"/>
        <end position="190"/>
    </location>
</feature>
<feature type="region of interest" description="Disordered" evidence="1">
    <location>
        <begin position="181"/>
        <end position="214"/>
    </location>
</feature>
<reference evidence="2" key="1">
    <citation type="submission" date="2020-11" db="EMBL/GenBank/DDBJ databases">
        <authorList>
            <consortium name="DOE Joint Genome Institute"/>
            <person name="Ahrendt S."/>
            <person name="Riley R."/>
            <person name="Andreopoulos W."/>
            <person name="Labutti K."/>
            <person name="Pangilinan J."/>
            <person name="Ruiz-Duenas F.J."/>
            <person name="Barrasa J.M."/>
            <person name="Sanchez-Garcia M."/>
            <person name="Camarero S."/>
            <person name="Miyauchi S."/>
            <person name="Serrano A."/>
            <person name="Linde D."/>
            <person name="Babiker R."/>
            <person name="Drula E."/>
            <person name="Ayuso-Fernandez I."/>
            <person name="Pacheco R."/>
            <person name="Padilla G."/>
            <person name="Ferreira P."/>
            <person name="Barriuso J."/>
            <person name="Kellner H."/>
            <person name="Castanera R."/>
            <person name="Alfaro M."/>
            <person name="Ramirez L."/>
            <person name="Pisabarro A.G."/>
            <person name="Kuo A."/>
            <person name="Tritt A."/>
            <person name="Lipzen A."/>
            <person name="He G."/>
            <person name="Yan M."/>
            <person name="Ng V."/>
            <person name="Cullen D."/>
            <person name="Martin F."/>
            <person name="Rosso M.-N."/>
            <person name="Henrissat B."/>
            <person name="Hibbett D."/>
            <person name="Martinez A.T."/>
            <person name="Grigoriev I.V."/>
        </authorList>
    </citation>
    <scope>NUCLEOTIDE SEQUENCE</scope>
    <source>
        <strain evidence="2">CBS 506.95</strain>
    </source>
</reference>
<name>A0A9P6E6M8_9AGAR</name>
<accession>A0A9P6E6M8</accession>
<sequence>MAAKAEQLKPWNGDLSILYDHESPNDEDHWYSGANAGGMTLGFGRLAGLKINEASLTYLKTDSFHRRNNYWLQPYIQPYQRYLAGLRRFAGTDFRGFVVPFGQYKGLQLCQIPDEGYWEWTAYTNSARIYPIFFIAVRTYLEYLQNQEYVTYLAQKEDQENSDNEEHADSAESDLRTLAADEDSDGTADDSDVKPDEPNTADESLVGDDLDKNEDKFIVADPKTDEEDNVSVISELDPLEAAEQRIKSNQKHKSRSSLKNSHNWLSKSPKKSYSSNRVIETDDENEPEDVLEDEATGAGTLTPVSTSDESDAMDEDATLLEPSPYDGIFDPDSPEGDNPQWYFGKNAGGITLGLHKPWFQRYVKPYKKYRKGLSSLGGTDYKNFVVPFGQKYRGKRIGQVRDKKYLGWARQKRVLLERYPLFFAAVNKFFENPHHQEVLRDIGERCDQYEDDLELDADEFTPADAEQPDTDDDDFIVSDSDVEHEDDDDFVLSDSSNSDVEHEDNDEDSEVEEADKDIDFFVKEQKSNTRSCKQTKPSKGKNKARLVKRHAKRSTITTDCADDADSESERKIASSSKRTKSAVVDTKIKSESLQEKLDWRFGAKERKRAALVKTSKRKEPIKLKYETYHAQLPVSAPQGVVSLQSSYWGMSRFKARQSASDDDNSSATAKRRACNWTFVN</sequence>
<evidence type="ECO:0000313" key="2">
    <source>
        <dbReference type="EMBL" id="KAF9523363.1"/>
    </source>
</evidence>
<feature type="compositionally biased region" description="Acidic residues" evidence="1">
    <location>
        <begin position="281"/>
        <end position="295"/>
    </location>
</feature>
<evidence type="ECO:0000313" key="3">
    <source>
        <dbReference type="Proteomes" id="UP000807306"/>
    </source>
</evidence>
<protein>
    <submittedName>
        <fullName evidence="2">Uncharacterized protein</fullName>
    </submittedName>
</protein>
<keyword evidence="3" id="KW-1185">Reference proteome</keyword>
<feature type="region of interest" description="Disordered" evidence="1">
    <location>
        <begin position="245"/>
        <end position="314"/>
    </location>
</feature>
<dbReference type="AlphaFoldDB" id="A0A9P6E6M8"/>
<dbReference type="OrthoDB" id="3058629at2759"/>
<comment type="caution">
    <text evidence="2">The sequence shown here is derived from an EMBL/GenBank/DDBJ whole genome shotgun (WGS) entry which is preliminary data.</text>
</comment>
<feature type="compositionally biased region" description="Polar residues" evidence="1">
    <location>
        <begin position="257"/>
        <end position="278"/>
    </location>
</feature>
<proteinExistence type="predicted"/>
<evidence type="ECO:0000256" key="1">
    <source>
        <dbReference type="SAM" id="MobiDB-lite"/>
    </source>
</evidence>